<accession>A0A0F7FSN6</accession>
<proteinExistence type="predicted"/>
<evidence type="ECO:0000313" key="3">
    <source>
        <dbReference type="Proteomes" id="UP000034034"/>
    </source>
</evidence>
<dbReference type="KEGG" id="sxi:SXIM_19550"/>
<dbReference type="Proteomes" id="UP000034034">
    <property type="component" value="Chromosome"/>
</dbReference>
<dbReference type="EMBL" id="CP009922">
    <property type="protein sequence ID" value="AKG43339.1"/>
    <property type="molecule type" value="Genomic_DNA"/>
</dbReference>
<keyword evidence="3" id="KW-1185">Reference proteome</keyword>
<feature type="region of interest" description="Disordered" evidence="1">
    <location>
        <begin position="1"/>
        <end position="61"/>
    </location>
</feature>
<dbReference type="AlphaFoldDB" id="A0A0F7FSN6"/>
<reference evidence="2" key="1">
    <citation type="submission" date="2019-08" db="EMBL/GenBank/DDBJ databases">
        <title>Complete genome sequence of a mangrove-derived Streptomyces xiamenensis.</title>
        <authorList>
            <person name="Xu J."/>
        </authorList>
    </citation>
    <scope>NUCLEOTIDE SEQUENCE</scope>
    <source>
        <strain evidence="2">318</strain>
    </source>
</reference>
<dbReference type="STRING" id="408015.SXIM_19550"/>
<name>A0A0F7FSN6_9ACTN</name>
<sequence>MGIGDQFKDKAHELQQRAKDAMNKDKDEQDRNQNQDQNPERGRQQNSSDQDQGYRDDQGGT</sequence>
<feature type="compositionally biased region" description="Basic and acidic residues" evidence="1">
    <location>
        <begin position="1"/>
        <end position="43"/>
    </location>
</feature>
<protein>
    <submittedName>
        <fullName evidence="2">Uncharacterized protein</fullName>
    </submittedName>
</protein>
<dbReference type="HOGENOM" id="CLU_2921047_0_0_11"/>
<feature type="compositionally biased region" description="Basic and acidic residues" evidence="1">
    <location>
        <begin position="52"/>
        <end position="61"/>
    </location>
</feature>
<organism evidence="2 3">
    <name type="scientific">Streptomyces xiamenensis</name>
    <dbReference type="NCBI Taxonomy" id="408015"/>
    <lineage>
        <taxon>Bacteria</taxon>
        <taxon>Bacillati</taxon>
        <taxon>Actinomycetota</taxon>
        <taxon>Actinomycetes</taxon>
        <taxon>Kitasatosporales</taxon>
        <taxon>Streptomycetaceae</taxon>
        <taxon>Streptomyces</taxon>
    </lineage>
</organism>
<evidence type="ECO:0000313" key="2">
    <source>
        <dbReference type="EMBL" id="AKG43339.1"/>
    </source>
</evidence>
<gene>
    <name evidence="2" type="ORF">SXIM_19550</name>
</gene>
<dbReference type="RefSeq" id="WP_030735953.1">
    <property type="nucleotide sequence ID" value="NZ_CP009922.3"/>
</dbReference>
<evidence type="ECO:0000256" key="1">
    <source>
        <dbReference type="SAM" id="MobiDB-lite"/>
    </source>
</evidence>
<dbReference type="PATRIC" id="fig|408015.6.peg.1985"/>